<dbReference type="Proteomes" id="UP001218218">
    <property type="component" value="Unassembled WGS sequence"/>
</dbReference>
<feature type="compositionally biased region" description="Basic and acidic residues" evidence="1">
    <location>
        <begin position="192"/>
        <end position="220"/>
    </location>
</feature>
<comment type="caution">
    <text evidence="3">The sequence shown here is derived from an EMBL/GenBank/DDBJ whole genome shotgun (WGS) entry which is preliminary data.</text>
</comment>
<proteinExistence type="predicted"/>
<keyword evidence="4" id="KW-1185">Reference proteome</keyword>
<reference evidence="3" key="1">
    <citation type="submission" date="2023-03" db="EMBL/GenBank/DDBJ databases">
        <title>Massive genome expansion in bonnet fungi (Mycena s.s.) driven by repeated elements and novel gene families across ecological guilds.</title>
        <authorList>
            <consortium name="Lawrence Berkeley National Laboratory"/>
            <person name="Harder C.B."/>
            <person name="Miyauchi S."/>
            <person name="Viragh M."/>
            <person name="Kuo A."/>
            <person name="Thoen E."/>
            <person name="Andreopoulos B."/>
            <person name="Lu D."/>
            <person name="Skrede I."/>
            <person name="Drula E."/>
            <person name="Henrissat B."/>
            <person name="Morin E."/>
            <person name="Kohler A."/>
            <person name="Barry K."/>
            <person name="LaButti K."/>
            <person name="Morin E."/>
            <person name="Salamov A."/>
            <person name="Lipzen A."/>
            <person name="Mereny Z."/>
            <person name="Hegedus B."/>
            <person name="Baldrian P."/>
            <person name="Stursova M."/>
            <person name="Weitz H."/>
            <person name="Taylor A."/>
            <person name="Grigoriev I.V."/>
            <person name="Nagy L.G."/>
            <person name="Martin F."/>
            <person name="Kauserud H."/>
        </authorList>
    </citation>
    <scope>NUCLEOTIDE SEQUENCE</scope>
    <source>
        <strain evidence="3">CBHHK002</strain>
    </source>
</reference>
<dbReference type="Pfam" id="PF20149">
    <property type="entry name" value="DUF6532"/>
    <property type="match status" value="1"/>
</dbReference>
<feature type="domain" description="DUF6532" evidence="2">
    <location>
        <begin position="32"/>
        <end position="124"/>
    </location>
</feature>
<dbReference type="InterPro" id="IPR045341">
    <property type="entry name" value="DUF6532"/>
</dbReference>
<evidence type="ECO:0000256" key="1">
    <source>
        <dbReference type="SAM" id="MobiDB-lite"/>
    </source>
</evidence>
<evidence type="ECO:0000313" key="3">
    <source>
        <dbReference type="EMBL" id="KAJ7315019.1"/>
    </source>
</evidence>
<gene>
    <name evidence="3" type="ORF">DFH08DRAFT_820984</name>
</gene>
<evidence type="ECO:0000259" key="2">
    <source>
        <dbReference type="Pfam" id="PF20149"/>
    </source>
</evidence>
<dbReference type="AlphaFoldDB" id="A0AAD7EE57"/>
<protein>
    <recommendedName>
        <fullName evidence="2">DUF6532 domain-containing protein</fullName>
    </recommendedName>
</protein>
<accession>A0AAD7EE57</accession>
<name>A0AAD7EE57_9AGAR</name>
<feature type="region of interest" description="Disordered" evidence="1">
    <location>
        <begin position="1"/>
        <end position="21"/>
    </location>
</feature>
<sequence>MSSGSRRLPAQSDSEDSSSEDSAAKAIQITIYGSQIQAKQVEAIHALLPTKYGFVRDTFKNIVKANKTKAVQLLKKATFHFKNPAERTGYAASTAISSIRELTSFKDKDTVGVLFPSRFNPINQSCRIWDRRVVSMRRISLPSIVLTLPALRGAAHVTPQLSKTSDANGIAVHRTETFVSSTLTATSTSIDDAQKEAMRDELAGRTGETDSKDENNIAAA</sequence>
<dbReference type="EMBL" id="JARIHO010000064">
    <property type="protein sequence ID" value="KAJ7315019.1"/>
    <property type="molecule type" value="Genomic_DNA"/>
</dbReference>
<feature type="region of interest" description="Disordered" evidence="1">
    <location>
        <begin position="190"/>
        <end position="220"/>
    </location>
</feature>
<organism evidence="3 4">
    <name type="scientific">Mycena albidolilacea</name>
    <dbReference type="NCBI Taxonomy" id="1033008"/>
    <lineage>
        <taxon>Eukaryota</taxon>
        <taxon>Fungi</taxon>
        <taxon>Dikarya</taxon>
        <taxon>Basidiomycota</taxon>
        <taxon>Agaricomycotina</taxon>
        <taxon>Agaricomycetes</taxon>
        <taxon>Agaricomycetidae</taxon>
        <taxon>Agaricales</taxon>
        <taxon>Marasmiineae</taxon>
        <taxon>Mycenaceae</taxon>
        <taxon>Mycena</taxon>
    </lineage>
</organism>
<evidence type="ECO:0000313" key="4">
    <source>
        <dbReference type="Proteomes" id="UP001218218"/>
    </source>
</evidence>